<evidence type="ECO:0000256" key="7">
    <source>
        <dbReference type="ARBA" id="ARBA00022729"/>
    </source>
</evidence>
<dbReference type="InterPro" id="IPR000531">
    <property type="entry name" value="Beta-barrel_TonB"/>
</dbReference>
<evidence type="ECO:0000256" key="2">
    <source>
        <dbReference type="ARBA" id="ARBA00009810"/>
    </source>
</evidence>
<evidence type="ECO:0000256" key="9">
    <source>
        <dbReference type="ARBA" id="ARBA00023065"/>
    </source>
</evidence>
<evidence type="ECO:0000259" key="19">
    <source>
        <dbReference type="Pfam" id="PF07715"/>
    </source>
</evidence>
<dbReference type="PANTHER" id="PTHR30442:SF0">
    <property type="entry name" value="FE(3+) DICITRATE TRANSPORT PROTEIN FECA"/>
    <property type="match status" value="1"/>
</dbReference>
<dbReference type="Pfam" id="PF07715">
    <property type="entry name" value="Plug"/>
    <property type="match status" value="1"/>
</dbReference>
<dbReference type="InterPro" id="IPR012910">
    <property type="entry name" value="Plug_dom"/>
</dbReference>
<dbReference type="PROSITE" id="PS52016">
    <property type="entry name" value="TONB_DEPENDENT_REC_3"/>
    <property type="match status" value="1"/>
</dbReference>
<gene>
    <name evidence="20" type="ORF">GJ700_00035</name>
</gene>
<dbReference type="GO" id="GO:0015891">
    <property type="term" value="P:siderophore transport"/>
    <property type="evidence" value="ECO:0007669"/>
    <property type="project" value="InterPro"/>
</dbReference>
<dbReference type="InterPro" id="IPR010105">
    <property type="entry name" value="TonB_sidphr_rcpt"/>
</dbReference>
<evidence type="ECO:0000256" key="13">
    <source>
        <dbReference type="ARBA" id="ARBA00023237"/>
    </source>
</evidence>
<dbReference type="Pfam" id="PF00593">
    <property type="entry name" value="TonB_dep_Rec_b-barrel"/>
    <property type="match status" value="1"/>
</dbReference>
<dbReference type="GO" id="GO:0009279">
    <property type="term" value="C:cell outer membrane"/>
    <property type="evidence" value="ECO:0007669"/>
    <property type="project" value="UniProtKB-SubCell"/>
</dbReference>
<evidence type="ECO:0000256" key="10">
    <source>
        <dbReference type="ARBA" id="ARBA00023077"/>
    </source>
</evidence>
<reference evidence="20 21" key="1">
    <citation type="submission" date="2019-11" db="EMBL/GenBank/DDBJ databases">
        <title>Novel species isolated from a subtropical stream in China.</title>
        <authorList>
            <person name="Lu H."/>
        </authorList>
    </citation>
    <scope>NUCLEOTIDE SEQUENCE [LARGE SCALE GENOMIC DNA]</scope>
    <source>
        <strain evidence="20 21">FT92W</strain>
    </source>
</reference>
<evidence type="ECO:0000256" key="3">
    <source>
        <dbReference type="ARBA" id="ARBA00022448"/>
    </source>
</evidence>
<organism evidence="20 21">
    <name type="scientific">Pseudoduganella rivuli</name>
    <dbReference type="NCBI Taxonomy" id="2666085"/>
    <lineage>
        <taxon>Bacteria</taxon>
        <taxon>Pseudomonadati</taxon>
        <taxon>Pseudomonadota</taxon>
        <taxon>Betaproteobacteria</taxon>
        <taxon>Burkholderiales</taxon>
        <taxon>Oxalobacteraceae</taxon>
        <taxon>Telluria group</taxon>
        <taxon>Pseudoduganella</taxon>
    </lineage>
</organism>
<keyword evidence="12 20" id="KW-0675">Receptor</keyword>
<keyword evidence="3 14" id="KW-0813">Transport</keyword>
<dbReference type="RefSeq" id="WP_154370618.1">
    <property type="nucleotide sequence ID" value="NZ_WKJJ01000001.1"/>
</dbReference>
<keyword evidence="13 14" id="KW-0998">Cell outer membrane</keyword>
<sequence length="694" mass="74808">MYNVPALRRSAIAAACLTLIAGAACAQQSDTTEATVETVQVTGNWLGSGQRSVKNFGGARTVVKRDDFQLTGADSISDVLRAVPGVQVTDNSSSGGSAISLNIGVRGLEGRYSPRSTILLDGVPLSVAPYGQPQLSFAPVSLANIDAVDVVRGGGAVRYGPQNVGGIINFKTRAIPERDTAMDASVRVNKYDGGNSATMASAFVGGRIDGGLGVAMMYSGLEGDGPRVHNRDKVNDFALKFSYPLSATSEVNAKFSYFDAYSDTPGGLTRAQYDADPHGAFRSVDSWKGHRKGLDVSYVNTLSDTREVEVRAYFNQSFRQSLLANAQDASLTQLASSPRHYNVGAIEPRYTQRFTWGGIRHDVTAGYRYLQERADEKNINFVVAGSVRSETRNSENSTDAHAVYVDDQIAFGQWRVTPGLRYENIDMGRYNVLTKFSQSVGNTKLLPSVNVAYLLDKATTLFANYNTSFGSIQHLQLNLQSSADALKPETAKTAELGARYAANGWQLDATLFNLDFSNQIVFVNTAPVFYQNLGKTRHRGLESRAEYAFGNAFGGKLAGLSVYGTFAYTKATQGQGKYAGNDVPFYSRIVDTVGARYKIGNVVADIGSTHQSKQYADDANTVAENASGSLGLIGGYRLWNASVTYVIPGDQRVEIQAGATNLANKKTYTRTTDTNLGILPGAPRMAYVTLRTAF</sequence>
<dbReference type="AlphaFoldDB" id="A0A7X2LQH5"/>
<evidence type="ECO:0000256" key="1">
    <source>
        <dbReference type="ARBA" id="ARBA00004571"/>
    </source>
</evidence>
<accession>A0A7X2LQH5</accession>
<feature type="chain" id="PRO_5031383229" evidence="17">
    <location>
        <begin position="27"/>
        <end position="694"/>
    </location>
</feature>
<evidence type="ECO:0000313" key="20">
    <source>
        <dbReference type="EMBL" id="MRV70111.1"/>
    </source>
</evidence>
<dbReference type="Gene3D" id="2.170.130.10">
    <property type="entry name" value="TonB-dependent receptor, plug domain"/>
    <property type="match status" value="1"/>
</dbReference>
<keyword evidence="11 14" id="KW-0472">Membrane</keyword>
<dbReference type="InterPro" id="IPR010917">
    <property type="entry name" value="TonB_rcpt_CS"/>
</dbReference>
<keyword evidence="4 14" id="KW-1134">Transmembrane beta strand</keyword>
<keyword evidence="8" id="KW-0408">Iron</keyword>
<evidence type="ECO:0000256" key="15">
    <source>
        <dbReference type="PROSITE-ProRule" id="PRU10144"/>
    </source>
</evidence>
<comment type="similarity">
    <text evidence="2 14 16">Belongs to the TonB-dependent receptor family.</text>
</comment>
<dbReference type="InterPro" id="IPR037066">
    <property type="entry name" value="Plug_dom_sf"/>
</dbReference>
<dbReference type="GO" id="GO:0038023">
    <property type="term" value="F:signaling receptor activity"/>
    <property type="evidence" value="ECO:0007669"/>
    <property type="project" value="InterPro"/>
</dbReference>
<protein>
    <submittedName>
        <fullName evidence="20">TonB-dependent siderophore receptor</fullName>
    </submittedName>
</protein>
<evidence type="ECO:0000256" key="8">
    <source>
        <dbReference type="ARBA" id="ARBA00023004"/>
    </source>
</evidence>
<evidence type="ECO:0000256" key="14">
    <source>
        <dbReference type="PROSITE-ProRule" id="PRU01360"/>
    </source>
</evidence>
<dbReference type="NCBIfam" id="TIGR01783">
    <property type="entry name" value="TonB-siderophor"/>
    <property type="match status" value="1"/>
</dbReference>
<keyword evidence="7 17" id="KW-0732">Signal</keyword>
<evidence type="ECO:0000256" key="5">
    <source>
        <dbReference type="ARBA" id="ARBA00022496"/>
    </source>
</evidence>
<evidence type="ECO:0000256" key="11">
    <source>
        <dbReference type="ARBA" id="ARBA00023136"/>
    </source>
</evidence>
<keyword evidence="9" id="KW-0406">Ion transport</keyword>
<evidence type="ECO:0000256" key="4">
    <source>
        <dbReference type="ARBA" id="ARBA00022452"/>
    </source>
</evidence>
<dbReference type="GO" id="GO:0015343">
    <property type="term" value="F:siderophore-iron transmembrane transporter activity"/>
    <property type="evidence" value="ECO:0007669"/>
    <property type="project" value="InterPro"/>
</dbReference>
<feature type="domain" description="TonB-dependent receptor-like beta-barrel" evidence="18">
    <location>
        <begin position="250"/>
        <end position="662"/>
    </location>
</feature>
<evidence type="ECO:0000256" key="12">
    <source>
        <dbReference type="ARBA" id="ARBA00023170"/>
    </source>
</evidence>
<dbReference type="InterPro" id="IPR036942">
    <property type="entry name" value="Beta-barrel_TonB_sf"/>
</dbReference>
<keyword evidence="21" id="KW-1185">Reference proteome</keyword>
<feature type="short sequence motif" description="TonB C-terminal box" evidence="15">
    <location>
        <begin position="677"/>
        <end position="694"/>
    </location>
</feature>
<keyword evidence="10 16" id="KW-0798">TonB box</keyword>
<dbReference type="Proteomes" id="UP000446768">
    <property type="component" value="Unassembled WGS sequence"/>
</dbReference>
<comment type="caution">
    <text evidence="20">The sequence shown here is derived from an EMBL/GenBank/DDBJ whole genome shotgun (WGS) entry which is preliminary data.</text>
</comment>
<evidence type="ECO:0000256" key="6">
    <source>
        <dbReference type="ARBA" id="ARBA00022692"/>
    </source>
</evidence>
<dbReference type="CDD" id="cd01347">
    <property type="entry name" value="ligand_gated_channel"/>
    <property type="match status" value="1"/>
</dbReference>
<keyword evidence="6 14" id="KW-0812">Transmembrane</keyword>
<dbReference type="InterPro" id="IPR039426">
    <property type="entry name" value="TonB-dep_rcpt-like"/>
</dbReference>
<name>A0A7X2LQH5_9BURK</name>
<feature type="signal peptide" evidence="17">
    <location>
        <begin position="1"/>
        <end position="26"/>
    </location>
</feature>
<evidence type="ECO:0000259" key="18">
    <source>
        <dbReference type="Pfam" id="PF00593"/>
    </source>
</evidence>
<dbReference type="PROSITE" id="PS01156">
    <property type="entry name" value="TONB_DEPENDENT_REC_2"/>
    <property type="match status" value="1"/>
</dbReference>
<evidence type="ECO:0000313" key="21">
    <source>
        <dbReference type="Proteomes" id="UP000446768"/>
    </source>
</evidence>
<dbReference type="SUPFAM" id="SSF56935">
    <property type="entry name" value="Porins"/>
    <property type="match status" value="1"/>
</dbReference>
<dbReference type="Gene3D" id="2.40.170.20">
    <property type="entry name" value="TonB-dependent receptor, beta-barrel domain"/>
    <property type="match status" value="1"/>
</dbReference>
<evidence type="ECO:0000256" key="16">
    <source>
        <dbReference type="RuleBase" id="RU003357"/>
    </source>
</evidence>
<proteinExistence type="inferred from homology"/>
<feature type="domain" description="TonB-dependent receptor plug" evidence="19">
    <location>
        <begin position="54"/>
        <end position="167"/>
    </location>
</feature>
<comment type="subcellular location">
    <subcellularLocation>
        <location evidence="1 14">Cell outer membrane</location>
        <topology evidence="1 14">Multi-pass membrane protein</topology>
    </subcellularLocation>
</comment>
<dbReference type="EMBL" id="WKJJ01000001">
    <property type="protein sequence ID" value="MRV70111.1"/>
    <property type="molecule type" value="Genomic_DNA"/>
</dbReference>
<dbReference type="PANTHER" id="PTHR30442">
    <property type="entry name" value="IRON III DICITRATE TRANSPORT PROTEIN FECA"/>
    <property type="match status" value="1"/>
</dbReference>
<keyword evidence="5" id="KW-0410">Iron transport</keyword>
<evidence type="ECO:0000256" key="17">
    <source>
        <dbReference type="SAM" id="SignalP"/>
    </source>
</evidence>